<evidence type="ECO:0000313" key="2">
    <source>
        <dbReference type="EMBL" id="TDO19086.1"/>
    </source>
</evidence>
<dbReference type="InterPro" id="IPR029063">
    <property type="entry name" value="SAM-dependent_MTases_sf"/>
</dbReference>
<dbReference type="EMBL" id="SNWM01000008">
    <property type="protein sequence ID" value="TDO19086.1"/>
    <property type="molecule type" value="Genomic_DNA"/>
</dbReference>
<feature type="domain" description="Methyltransferase FkbM" evidence="1">
    <location>
        <begin position="87"/>
        <end position="241"/>
    </location>
</feature>
<dbReference type="PANTHER" id="PTHR34203:SF15">
    <property type="entry name" value="SLL1173 PROTEIN"/>
    <property type="match status" value="1"/>
</dbReference>
<dbReference type="RefSeq" id="WP_133559296.1">
    <property type="nucleotide sequence ID" value="NZ_SNWM01000008.1"/>
</dbReference>
<sequence length="290" mass="31998">MLRTLKFIASHPLTRTNKIPAMLHFLSWQLGSRLSKKPSICNFTESTKLIAWPGLTGATGNVYCGLHEFEDMGFLLHFLKPSDLFVDIGANIGSYTILASADIKATVIAIEPLPATFHILLQNIAINQAAKRTETLNIALGAKKDTLKFTRTHDTGNHIAAAGETDVVEVPVNTLDNVLYGKVPSLIKIDVEGYEAEVLSGATNTLNDPALKAIIIELNASGGRYGHNEEHIHNNLIKLGFTPMQYDPFKRALSEAAYFGTHNTIYIRDLEFVEARLQQAQPFHVRGQHI</sequence>
<dbReference type="GO" id="GO:0032259">
    <property type="term" value="P:methylation"/>
    <property type="evidence" value="ECO:0007669"/>
    <property type="project" value="UniProtKB-KW"/>
</dbReference>
<dbReference type="SUPFAM" id="SSF53335">
    <property type="entry name" value="S-adenosyl-L-methionine-dependent methyltransferases"/>
    <property type="match status" value="1"/>
</dbReference>
<keyword evidence="3" id="KW-1185">Reference proteome</keyword>
<evidence type="ECO:0000313" key="3">
    <source>
        <dbReference type="Proteomes" id="UP000295499"/>
    </source>
</evidence>
<dbReference type="Proteomes" id="UP000295499">
    <property type="component" value="Unassembled WGS sequence"/>
</dbReference>
<dbReference type="Pfam" id="PF05050">
    <property type="entry name" value="Methyltransf_21"/>
    <property type="match status" value="1"/>
</dbReference>
<reference evidence="2 3" key="1">
    <citation type="submission" date="2019-03" db="EMBL/GenBank/DDBJ databases">
        <title>Genomic Encyclopedia of Archaeal and Bacterial Type Strains, Phase II (KMG-II): from individual species to whole genera.</title>
        <authorList>
            <person name="Goeker M."/>
        </authorList>
    </citation>
    <scope>NUCLEOTIDE SEQUENCE [LARGE SCALE GENOMIC DNA]</scope>
    <source>
        <strain evidence="2 3">DSM 19034</strain>
    </source>
</reference>
<dbReference type="NCBIfam" id="TIGR01444">
    <property type="entry name" value="fkbM_fam"/>
    <property type="match status" value="1"/>
</dbReference>
<dbReference type="PANTHER" id="PTHR34203">
    <property type="entry name" value="METHYLTRANSFERASE, FKBM FAMILY PROTEIN"/>
    <property type="match status" value="1"/>
</dbReference>
<dbReference type="InterPro" id="IPR052514">
    <property type="entry name" value="SAM-dependent_MTase"/>
</dbReference>
<keyword evidence="2" id="KW-0808">Transferase</keyword>
<dbReference type="OrthoDB" id="9812600at2"/>
<dbReference type="Gene3D" id="3.40.50.150">
    <property type="entry name" value="Vaccinia Virus protein VP39"/>
    <property type="match status" value="1"/>
</dbReference>
<protein>
    <submittedName>
        <fullName evidence="2">FkbM family methyltransferase</fullName>
    </submittedName>
</protein>
<keyword evidence="2" id="KW-0489">Methyltransferase</keyword>
<accession>A0A4R6IBV1</accession>
<evidence type="ECO:0000259" key="1">
    <source>
        <dbReference type="Pfam" id="PF05050"/>
    </source>
</evidence>
<comment type="caution">
    <text evidence="2">The sequence shown here is derived from an EMBL/GenBank/DDBJ whole genome shotgun (WGS) entry which is preliminary data.</text>
</comment>
<organism evidence="2 3">
    <name type="scientific">Pedobacter duraquae</name>
    <dbReference type="NCBI Taxonomy" id="425511"/>
    <lineage>
        <taxon>Bacteria</taxon>
        <taxon>Pseudomonadati</taxon>
        <taxon>Bacteroidota</taxon>
        <taxon>Sphingobacteriia</taxon>
        <taxon>Sphingobacteriales</taxon>
        <taxon>Sphingobacteriaceae</taxon>
        <taxon>Pedobacter</taxon>
    </lineage>
</organism>
<dbReference type="GO" id="GO:0008168">
    <property type="term" value="F:methyltransferase activity"/>
    <property type="evidence" value="ECO:0007669"/>
    <property type="project" value="UniProtKB-KW"/>
</dbReference>
<proteinExistence type="predicted"/>
<name>A0A4R6IBV1_9SPHI</name>
<dbReference type="AlphaFoldDB" id="A0A4R6IBV1"/>
<dbReference type="InterPro" id="IPR006342">
    <property type="entry name" value="FkbM_mtfrase"/>
</dbReference>
<gene>
    <name evidence="2" type="ORF">CLV32_4709</name>
</gene>